<dbReference type="EMBL" id="ML977504">
    <property type="protein sequence ID" value="KAF2130643.1"/>
    <property type="molecule type" value="Genomic_DNA"/>
</dbReference>
<organism evidence="3 4">
    <name type="scientific">Dothidotthia symphoricarpi CBS 119687</name>
    <dbReference type="NCBI Taxonomy" id="1392245"/>
    <lineage>
        <taxon>Eukaryota</taxon>
        <taxon>Fungi</taxon>
        <taxon>Dikarya</taxon>
        <taxon>Ascomycota</taxon>
        <taxon>Pezizomycotina</taxon>
        <taxon>Dothideomycetes</taxon>
        <taxon>Pleosporomycetidae</taxon>
        <taxon>Pleosporales</taxon>
        <taxon>Dothidotthiaceae</taxon>
        <taxon>Dothidotthia</taxon>
    </lineage>
</organism>
<evidence type="ECO:0000256" key="2">
    <source>
        <dbReference type="SAM" id="Phobius"/>
    </source>
</evidence>
<feature type="compositionally biased region" description="Polar residues" evidence="1">
    <location>
        <begin position="37"/>
        <end position="53"/>
    </location>
</feature>
<dbReference type="RefSeq" id="XP_033525030.1">
    <property type="nucleotide sequence ID" value="XM_033662638.1"/>
</dbReference>
<keyword evidence="4" id="KW-1185">Reference proteome</keyword>
<keyword evidence="2" id="KW-1133">Transmembrane helix</keyword>
<evidence type="ECO:0000313" key="3">
    <source>
        <dbReference type="EMBL" id="KAF2130643.1"/>
    </source>
</evidence>
<dbReference type="GeneID" id="54403070"/>
<accession>A0A6A6AHB7</accession>
<sequence length="303" mass="33348">MADCTTEMISLPAENELGEYWHVTASRPLPNYIPAATKTSPPANKTPSPVSANTPDLTTLPPLPPPTDAEPWDLDEPFTPVAFDPIWDGPATHLFTATYLGRTVTRTEAQRSLLFLRHLRRLLHDQLDLIDECGQDELSAEHDITSPTADQCSFQFNHIGIAEVLNPDSRSCWFERFGLCAPDEVRVVRNWFCHEFATPVRSRSLEAVMRGGWGMYASLWGSVDAVVEGLERLVGDGEAWREPEGAARGWEPQGGGDVEGDECEAGVVLADDRVWAVVLCLVACFVSVLCGPLSVRVVVSRFS</sequence>
<keyword evidence="2" id="KW-0812">Transmembrane</keyword>
<dbReference type="Proteomes" id="UP000799771">
    <property type="component" value="Unassembled WGS sequence"/>
</dbReference>
<proteinExistence type="predicted"/>
<gene>
    <name evidence="3" type="ORF">P153DRAFT_222286</name>
</gene>
<evidence type="ECO:0000256" key="1">
    <source>
        <dbReference type="SAM" id="MobiDB-lite"/>
    </source>
</evidence>
<keyword evidence="2" id="KW-0472">Membrane</keyword>
<feature type="transmembrane region" description="Helical" evidence="2">
    <location>
        <begin position="274"/>
        <end position="299"/>
    </location>
</feature>
<name>A0A6A6AHB7_9PLEO</name>
<evidence type="ECO:0000313" key="4">
    <source>
        <dbReference type="Proteomes" id="UP000799771"/>
    </source>
</evidence>
<protein>
    <submittedName>
        <fullName evidence="3">Uncharacterized protein</fullName>
    </submittedName>
</protein>
<feature type="region of interest" description="Disordered" evidence="1">
    <location>
        <begin position="33"/>
        <end position="68"/>
    </location>
</feature>
<dbReference type="AlphaFoldDB" id="A0A6A6AHB7"/>
<reference evidence="3" key="1">
    <citation type="journal article" date="2020" name="Stud. Mycol.">
        <title>101 Dothideomycetes genomes: a test case for predicting lifestyles and emergence of pathogens.</title>
        <authorList>
            <person name="Haridas S."/>
            <person name="Albert R."/>
            <person name="Binder M."/>
            <person name="Bloem J."/>
            <person name="Labutti K."/>
            <person name="Salamov A."/>
            <person name="Andreopoulos B."/>
            <person name="Baker S."/>
            <person name="Barry K."/>
            <person name="Bills G."/>
            <person name="Bluhm B."/>
            <person name="Cannon C."/>
            <person name="Castanera R."/>
            <person name="Culley D."/>
            <person name="Daum C."/>
            <person name="Ezra D."/>
            <person name="Gonzalez J."/>
            <person name="Henrissat B."/>
            <person name="Kuo A."/>
            <person name="Liang C."/>
            <person name="Lipzen A."/>
            <person name="Lutzoni F."/>
            <person name="Magnuson J."/>
            <person name="Mondo S."/>
            <person name="Nolan M."/>
            <person name="Ohm R."/>
            <person name="Pangilinan J."/>
            <person name="Park H.-J."/>
            <person name="Ramirez L."/>
            <person name="Alfaro M."/>
            <person name="Sun H."/>
            <person name="Tritt A."/>
            <person name="Yoshinaga Y."/>
            <person name="Zwiers L.-H."/>
            <person name="Turgeon B."/>
            <person name="Goodwin S."/>
            <person name="Spatafora J."/>
            <person name="Crous P."/>
            <person name="Grigoriev I."/>
        </authorList>
    </citation>
    <scope>NUCLEOTIDE SEQUENCE</scope>
    <source>
        <strain evidence="3">CBS 119687</strain>
    </source>
</reference>